<keyword evidence="1" id="KW-0175">Coiled coil</keyword>
<dbReference type="Proteomes" id="UP000194127">
    <property type="component" value="Unassembled WGS sequence"/>
</dbReference>
<dbReference type="EMBL" id="KZ110600">
    <property type="protein sequence ID" value="OSX60758.1"/>
    <property type="molecule type" value="Genomic_DNA"/>
</dbReference>
<sequence>MNNILEAIRDLKLSPEATNLYVGIAAAHMSLLQDAAWSFRTTATMKKEQGTEPELERALSELREQLDAERSEKRELQETVKKLQTLVNVHTELEAIKKSFEVDVQEVEVRIHGRELHMKHLESEGVQLIKKSSTSEPSSLMSLLKSGAPPFDIFKEMFLPYGTSLKGVAELFPMLTNETLNVDVWYTGSYIIDQPEELSAEAFELLSEEKSSSWDLPHEETRAMYLRGELIVLAYPVLCVGYNANLKRLVKSPQTAVSSS</sequence>
<name>A0A1X6MWM3_9APHY</name>
<dbReference type="OrthoDB" id="10294252at2759"/>
<evidence type="ECO:0000313" key="2">
    <source>
        <dbReference type="EMBL" id="OSX60758.1"/>
    </source>
</evidence>
<keyword evidence="3" id="KW-1185">Reference proteome</keyword>
<dbReference type="GeneID" id="36324395"/>
<accession>A0A1X6MWM3</accession>
<dbReference type="RefSeq" id="XP_024337552.1">
    <property type="nucleotide sequence ID" value="XM_024479445.1"/>
</dbReference>
<proteinExistence type="predicted"/>
<feature type="coiled-coil region" evidence="1">
    <location>
        <begin position="45"/>
        <end position="93"/>
    </location>
</feature>
<evidence type="ECO:0000256" key="1">
    <source>
        <dbReference type="SAM" id="Coils"/>
    </source>
</evidence>
<organism evidence="2 3">
    <name type="scientific">Postia placenta MAD-698-R-SB12</name>
    <dbReference type="NCBI Taxonomy" id="670580"/>
    <lineage>
        <taxon>Eukaryota</taxon>
        <taxon>Fungi</taxon>
        <taxon>Dikarya</taxon>
        <taxon>Basidiomycota</taxon>
        <taxon>Agaricomycotina</taxon>
        <taxon>Agaricomycetes</taxon>
        <taxon>Polyporales</taxon>
        <taxon>Adustoporiaceae</taxon>
        <taxon>Rhodonia</taxon>
    </lineage>
</organism>
<reference evidence="2 3" key="1">
    <citation type="submission" date="2017-04" db="EMBL/GenBank/DDBJ databases">
        <title>Genome Sequence of the Model Brown-Rot Fungus Postia placenta SB12.</title>
        <authorList>
            <consortium name="DOE Joint Genome Institute"/>
            <person name="Gaskell J."/>
            <person name="Kersten P."/>
            <person name="Larrondo L.F."/>
            <person name="Canessa P."/>
            <person name="Martinez D."/>
            <person name="Hibbett D."/>
            <person name="Schmoll M."/>
            <person name="Kubicek C.P."/>
            <person name="Martinez A.T."/>
            <person name="Yadav J."/>
            <person name="Master E."/>
            <person name="Magnuson J.K."/>
            <person name="James T."/>
            <person name="Yaver D."/>
            <person name="Berka R."/>
            <person name="Labutti K."/>
            <person name="Lipzen A."/>
            <person name="Aerts A."/>
            <person name="Barry K."/>
            <person name="Henrissat B."/>
            <person name="Blanchette R."/>
            <person name="Grigoriev I."/>
            <person name="Cullen D."/>
        </authorList>
    </citation>
    <scope>NUCLEOTIDE SEQUENCE [LARGE SCALE GENOMIC DNA]</scope>
    <source>
        <strain evidence="2 3">MAD-698-R-SB12</strain>
    </source>
</reference>
<protein>
    <submittedName>
        <fullName evidence="2">Uncharacterized protein</fullName>
    </submittedName>
</protein>
<gene>
    <name evidence="2" type="ORF">POSPLADRAFT_1048123</name>
</gene>
<dbReference type="AlphaFoldDB" id="A0A1X6MWM3"/>
<evidence type="ECO:0000313" key="3">
    <source>
        <dbReference type="Proteomes" id="UP000194127"/>
    </source>
</evidence>